<evidence type="ECO:0000313" key="2">
    <source>
        <dbReference type="RefSeq" id="XP_016449149.1"/>
    </source>
</evidence>
<gene>
    <name evidence="2" type="primary">LOC107774187</name>
</gene>
<reference evidence="2" key="2">
    <citation type="submission" date="2025-08" db="UniProtKB">
        <authorList>
            <consortium name="RefSeq"/>
        </authorList>
    </citation>
    <scope>IDENTIFICATION</scope>
    <source>
        <tissue evidence="2">Leaf</tissue>
    </source>
</reference>
<evidence type="ECO:0000313" key="1">
    <source>
        <dbReference type="Proteomes" id="UP000790787"/>
    </source>
</evidence>
<dbReference type="RefSeq" id="XP_016449149.1">
    <property type="nucleotide sequence ID" value="XM_016593663.1"/>
</dbReference>
<dbReference type="Proteomes" id="UP000790787">
    <property type="component" value="Chromosome 10"/>
</dbReference>
<sequence length="295" mass="34352">MVRQKEQVEKSNSFQILNNQEGLNLSKEGGEGSSVGGLIIPHNGDKCNARFLIEGISDHCPAKMTFTEERQRSRRSFQLCNVWTQHPQFMSIVKEGWNYNVKGCKMFTAVKRLKMLKRGLKTLNTQAFHNIVTEANEDRNTLKPIQVQLQRCPTNVEYQQAEISVYQKFRQSSYLAEVYLQQRSKATRIRLGDDNNKYFHSIIKHRKLKQAITQLKDNSGLWQTDPDTIDGIFVDYYKNLLGRKEIERVRDFNSIIRNGNRLSEAQQLEIMQFFLEREVKPTMFQIDNNKSPGPD</sequence>
<dbReference type="KEGG" id="nta:107774187"/>
<keyword evidence="1" id="KW-1185">Reference proteome</keyword>
<organism evidence="1 2">
    <name type="scientific">Nicotiana tabacum</name>
    <name type="common">Common tobacco</name>
    <dbReference type="NCBI Taxonomy" id="4097"/>
    <lineage>
        <taxon>Eukaryota</taxon>
        <taxon>Viridiplantae</taxon>
        <taxon>Streptophyta</taxon>
        <taxon>Embryophyta</taxon>
        <taxon>Tracheophyta</taxon>
        <taxon>Spermatophyta</taxon>
        <taxon>Magnoliopsida</taxon>
        <taxon>eudicotyledons</taxon>
        <taxon>Gunneridae</taxon>
        <taxon>Pentapetalae</taxon>
        <taxon>asterids</taxon>
        <taxon>lamiids</taxon>
        <taxon>Solanales</taxon>
        <taxon>Solanaceae</taxon>
        <taxon>Nicotianoideae</taxon>
        <taxon>Nicotianeae</taxon>
        <taxon>Nicotiana</taxon>
    </lineage>
</organism>
<dbReference type="OrthoDB" id="1302579at2759"/>
<dbReference type="PaxDb" id="4097-A0A1S3YAL8"/>
<accession>A0A1S3YAL8</accession>
<protein>
    <submittedName>
        <fullName evidence="2">Uncharacterized protein LOC107774187</fullName>
    </submittedName>
</protein>
<reference evidence="1" key="1">
    <citation type="journal article" date="2014" name="Nat. Commun.">
        <title>The tobacco genome sequence and its comparison with those of tomato and potato.</title>
        <authorList>
            <person name="Sierro N."/>
            <person name="Battey J.N."/>
            <person name="Ouadi S."/>
            <person name="Bakaher N."/>
            <person name="Bovet L."/>
            <person name="Willig A."/>
            <person name="Goepfert S."/>
            <person name="Peitsch M.C."/>
            <person name="Ivanov N.V."/>
        </authorList>
    </citation>
    <scope>NUCLEOTIDE SEQUENCE [LARGE SCALE GENOMIC DNA]</scope>
</reference>
<proteinExistence type="predicted"/>
<name>A0A1S3YAL8_TOBAC</name>
<dbReference type="AlphaFoldDB" id="A0A1S3YAL8"/>
<dbReference type="GeneID" id="107774187"/>